<feature type="compositionally biased region" description="Basic and acidic residues" evidence="1">
    <location>
        <begin position="73"/>
        <end position="84"/>
    </location>
</feature>
<gene>
    <name evidence="2" type="ORF">E2C01_100795</name>
</gene>
<accession>A0A5B7K420</accession>
<evidence type="ECO:0000313" key="3">
    <source>
        <dbReference type="Proteomes" id="UP000324222"/>
    </source>
</evidence>
<dbReference type="AlphaFoldDB" id="A0A5B7K420"/>
<protein>
    <submittedName>
        <fullName evidence="2">Uncharacterized protein</fullName>
    </submittedName>
</protein>
<evidence type="ECO:0000256" key="1">
    <source>
        <dbReference type="SAM" id="MobiDB-lite"/>
    </source>
</evidence>
<dbReference type="Proteomes" id="UP000324222">
    <property type="component" value="Unassembled WGS sequence"/>
</dbReference>
<proteinExistence type="predicted"/>
<organism evidence="2 3">
    <name type="scientific">Portunus trituberculatus</name>
    <name type="common">Swimming crab</name>
    <name type="synonym">Neptunus trituberculatus</name>
    <dbReference type="NCBI Taxonomy" id="210409"/>
    <lineage>
        <taxon>Eukaryota</taxon>
        <taxon>Metazoa</taxon>
        <taxon>Ecdysozoa</taxon>
        <taxon>Arthropoda</taxon>
        <taxon>Crustacea</taxon>
        <taxon>Multicrustacea</taxon>
        <taxon>Malacostraca</taxon>
        <taxon>Eumalacostraca</taxon>
        <taxon>Eucarida</taxon>
        <taxon>Decapoda</taxon>
        <taxon>Pleocyemata</taxon>
        <taxon>Brachyura</taxon>
        <taxon>Eubrachyura</taxon>
        <taxon>Portunoidea</taxon>
        <taxon>Portunidae</taxon>
        <taxon>Portuninae</taxon>
        <taxon>Portunus</taxon>
    </lineage>
</organism>
<name>A0A5B7K420_PORTR</name>
<sequence length="84" mass="9611">MRRPPRADTTTTTATITTTTTTIATITERRPPRRPRTGVTGSQRVENQKHVLQGDYRKANTASNFPASARLQTPREEREYRVWV</sequence>
<feature type="region of interest" description="Disordered" evidence="1">
    <location>
        <begin position="27"/>
        <end position="84"/>
    </location>
</feature>
<keyword evidence="3" id="KW-1185">Reference proteome</keyword>
<comment type="caution">
    <text evidence="2">The sequence shown here is derived from an EMBL/GenBank/DDBJ whole genome shotgun (WGS) entry which is preliminary data.</text>
</comment>
<dbReference type="EMBL" id="VSRR010144253">
    <property type="protein sequence ID" value="MPD05072.1"/>
    <property type="molecule type" value="Genomic_DNA"/>
</dbReference>
<evidence type="ECO:0000313" key="2">
    <source>
        <dbReference type="EMBL" id="MPD05072.1"/>
    </source>
</evidence>
<reference evidence="2 3" key="1">
    <citation type="submission" date="2019-05" db="EMBL/GenBank/DDBJ databases">
        <title>Another draft genome of Portunus trituberculatus and its Hox gene families provides insights of decapod evolution.</title>
        <authorList>
            <person name="Jeong J.-H."/>
            <person name="Song I."/>
            <person name="Kim S."/>
            <person name="Choi T."/>
            <person name="Kim D."/>
            <person name="Ryu S."/>
            <person name="Kim W."/>
        </authorList>
    </citation>
    <scope>NUCLEOTIDE SEQUENCE [LARGE SCALE GENOMIC DNA]</scope>
    <source>
        <tissue evidence="2">Muscle</tissue>
    </source>
</reference>